<organism evidence="3 4">
    <name type="scientific">Rhodotorula toruloides</name>
    <name type="common">Yeast</name>
    <name type="synonym">Rhodosporidium toruloides</name>
    <dbReference type="NCBI Taxonomy" id="5286"/>
    <lineage>
        <taxon>Eukaryota</taxon>
        <taxon>Fungi</taxon>
        <taxon>Dikarya</taxon>
        <taxon>Basidiomycota</taxon>
        <taxon>Pucciniomycotina</taxon>
        <taxon>Microbotryomycetes</taxon>
        <taxon>Sporidiobolales</taxon>
        <taxon>Sporidiobolaceae</taxon>
        <taxon>Rhodotorula</taxon>
    </lineage>
</organism>
<gene>
    <name evidence="3" type="ORF">Rt10032_c06g2599</name>
</gene>
<accession>A0A511KE42</accession>
<dbReference type="GO" id="GO:0051666">
    <property type="term" value="P:actin cortical patch localization"/>
    <property type="evidence" value="ECO:0007669"/>
    <property type="project" value="TreeGrafter"/>
</dbReference>
<comment type="caution">
    <text evidence="3">The sequence shown here is derived from an EMBL/GenBank/DDBJ whole genome shotgun (WGS) entry which is preliminary data.</text>
</comment>
<evidence type="ECO:0000313" key="3">
    <source>
        <dbReference type="EMBL" id="GEM08582.1"/>
    </source>
</evidence>
<dbReference type="GO" id="GO:0051017">
    <property type="term" value="P:actin filament bundle assembly"/>
    <property type="evidence" value="ECO:0007669"/>
    <property type="project" value="TreeGrafter"/>
</dbReference>
<reference evidence="3 4" key="1">
    <citation type="submission" date="2019-07" db="EMBL/GenBank/DDBJ databases">
        <title>Rhodotorula toruloides NBRC10032 genome sequencing.</title>
        <authorList>
            <person name="Shida Y."/>
            <person name="Takaku H."/>
            <person name="Ogasawara W."/>
            <person name="Mori K."/>
        </authorList>
    </citation>
    <scope>NUCLEOTIDE SEQUENCE [LARGE SCALE GENOMIC DNA]</scope>
    <source>
        <strain evidence="3 4">NBRC10032</strain>
    </source>
</reference>
<proteinExistence type="predicted"/>
<feature type="compositionally biased region" description="Low complexity" evidence="1">
    <location>
        <begin position="268"/>
        <end position="284"/>
    </location>
</feature>
<dbReference type="Proteomes" id="UP000321518">
    <property type="component" value="Unassembled WGS sequence"/>
</dbReference>
<feature type="region of interest" description="Disordered" evidence="1">
    <location>
        <begin position="268"/>
        <end position="298"/>
    </location>
</feature>
<sequence>MSFFAKFKDTAQKVGVQATAFGQAVAQEAQSGSAKAMTSFKLEAECTKAARILQSFLADPAHPESALNSIPKEVLHRAKGFAIFTVLKAGFVWSGKAGSGVVIARLPDGTWSAPSCIATGGVGFGLQIGADLSEFVVVLNSDEALSAFAKGGNLTIGGSLAAAAGPIGVGGAVNTAILNPAPMFTYSKSKGLYAGVSLEGTVLVERKDANQAFYGQAIPALELLSGKVPPPEAASALYETIEAAESIDESGLPQQAYVVPEGTLGGTAPLSAGAGSSTAAAGQAGQQGGQKIFDATGA</sequence>
<dbReference type="GO" id="GO:0051015">
    <property type="term" value="F:actin filament binding"/>
    <property type="evidence" value="ECO:0007669"/>
    <property type="project" value="TreeGrafter"/>
</dbReference>
<evidence type="ECO:0000313" key="4">
    <source>
        <dbReference type="Proteomes" id="UP000321518"/>
    </source>
</evidence>
<dbReference type="CDD" id="cd11525">
    <property type="entry name" value="SYLF_SH3YL1_like"/>
    <property type="match status" value="1"/>
</dbReference>
<dbReference type="InterPro" id="IPR007461">
    <property type="entry name" value="Ysc84_actin-binding"/>
</dbReference>
<protein>
    <submittedName>
        <fullName evidence="3">Actin cortical patch component Lsb4</fullName>
    </submittedName>
</protein>
<feature type="domain" description="Ysc84 actin-binding" evidence="2">
    <location>
        <begin position="121"/>
        <end position="244"/>
    </location>
</feature>
<dbReference type="PANTHER" id="PTHR15629:SF7">
    <property type="entry name" value="YSC84 ACTIN-BINDING DOMAIN-CONTAINING PROTEIN"/>
    <property type="match status" value="1"/>
</dbReference>
<dbReference type="InterPro" id="IPR033643">
    <property type="entry name" value="SYLF_SH3YL1-like"/>
</dbReference>
<dbReference type="PANTHER" id="PTHR15629">
    <property type="entry name" value="SH3YL1 PROTEIN"/>
    <property type="match status" value="1"/>
</dbReference>
<dbReference type="GO" id="GO:0030479">
    <property type="term" value="C:actin cortical patch"/>
    <property type="evidence" value="ECO:0007669"/>
    <property type="project" value="TreeGrafter"/>
</dbReference>
<dbReference type="GO" id="GO:0035091">
    <property type="term" value="F:phosphatidylinositol binding"/>
    <property type="evidence" value="ECO:0007669"/>
    <property type="project" value="TreeGrafter"/>
</dbReference>
<evidence type="ECO:0000259" key="2">
    <source>
        <dbReference type="Pfam" id="PF04366"/>
    </source>
</evidence>
<name>A0A511KE42_RHOTO</name>
<dbReference type="Pfam" id="PF04366">
    <property type="entry name" value="Ysc84"/>
    <property type="match status" value="1"/>
</dbReference>
<dbReference type="EMBL" id="BJWK01000006">
    <property type="protein sequence ID" value="GEM08582.1"/>
    <property type="molecule type" value="Genomic_DNA"/>
</dbReference>
<dbReference type="OrthoDB" id="443981at2759"/>
<dbReference type="InterPro" id="IPR051702">
    <property type="entry name" value="SH3_domain_YSC84-like"/>
</dbReference>
<evidence type="ECO:0000256" key="1">
    <source>
        <dbReference type="SAM" id="MobiDB-lite"/>
    </source>
</evidence>
<dbReference type="AlphaFoldDB" id="A0A511KE42"/>